<evidence type="ECO:0000313" key="2">
    <source>
        <dbReference type="Proteomes" id="UP000318538"/>
    </source>
</evidence>
<reference evidence="1 2" key="1">
    <citation type="submission" date="2019-02" db="EMBL/GenBank/DDBJ databases">
        <title>Deep-cultivation of Planctomycetes and their phenomic and genomic characterization uncovers novel biology.</title>
        <authorList>
            <person name="Wiegand S."/>
            <person name="Jogler M."/>
            <person name="Boedeker C."/>
            <person name="Pinto D."/>
            <person name="Vollmers J."/>
            <person name="Rivas-Marin E."/>
            <person name="Kohn T."/>
            <person name="Peeters S.H."/>
            <person name="Heuer A."/>
            <person name="Rast P."/>
            <person name="Oberbeckmann S."/>
            <person name="Bunk B."/>
            <person name="Jeske O."/>
            <person name="Meyerdierks A."/>
            <person name="Storesund J.E."/>
            <person name="Kallscheuer N."/>
            <person name="Luecker S."/>
            <person name="Lage O.M."/>
            <person name="Pohl T."/>
            <person name="Merkel B.J."/>
            <person name="Hornburger P."/>
            <person name="Mueller R.-W."/>
            <person name="Bruemmer F."/>
            <person name="Labrenz M."/>
            <person name="Spormann A.M."/>
            <person name="Op den Camp H."/>
            <person name="Overmann J."/>
            <person name="Amann R."/>
            <person name="Jetten M.S.M."/>
            <person name="Mascher T."/>
            <person name="Medema M.H."/>
            <person name="Devos D.P."/>
            <person name="Kaster A.-K."/>
            <person name="Ovreas L."/>
            <person name="Rohde M."/>
            <person name="Galperin M.Y."/>
            <person name="Jogler C."/>
        </authorList>
    </citation>
    <scope>NUCLEOTIDE SEQUENCE [LARGE SCALE GENOMIC DNA]</scope>
    <source>
        <strain evidence="1 2">K22_7</strain>
    </source>
</reference>
<protein>
    <submittedName>
        <fullName evidence="1">Uncharacterized protein</fullName>
    </submittedName>
</protein>
<dbReference type="KEGG" id="rlc:K227x_13340"/>
<evidence type="ECO:0000313" key="1">
    <source>
        <dbReference type="EMBL" id="QDT02955.1"/>
    </source>
</evidence>
<proteinExistence type="predicted"/>
<dbReference type="EMBL" id="CP036525">
    <property type="protein sequence ID" value="QDT02955.1"/>
    <property type="molecule type" value="Genomic_DNA"/>
</dbReference>
<dbReference type="Proteomes" id="UP000318538">
    <property type="component" value="Chromosome"/>
</dbReference>
<organism evidence="1 2">
    <name type="scientific">Rubripirellula lacrimiformis</name>
    <dbReference type="NCBI Taxonomy" id="1930273"/>
    <lineage>
        <taxon>Bacteria</taxon>
        <taxon>Pseudomonadati</taxon>
        <taxon>Planctomycetota</taxon>
        <taxon>Planctomycetia</taxon>
        <taxon>Pirellulales</taxon>
        <taxon>Pirellulaceae</taxon>
        <taxon>Rubripirellula</taxon>
    </lineage>
</organism>
<accession>A0A517N752</accession>
<name>A0A517N752_9BACT</name>
<sequence length="51" mass="5143">MPSATQSPWVLTEADCGVQYAKENGHLAEAYGSVVALGASDVGALTAPPPN</sequence>
<dbReference type="AlphaFoldDB" id="A0A517N752"/>
<keyword evidence="2" id="KW-1185">Reference proteome</keyword>
<gene>
    <name evidence="1" type="ORF">K227x_13340</name>
</gene>